<dbReference type="AlphaFoldDB" id="A0A1H5AV53"/>
<protein>
    <submittedName>
        <fullName evidence="2">Uncharacterized protein</fullName>
    </submittedName>
</protein>
<sequence>MIQGVRRRMGGPALPGWAPSASASLGQAGALARAWVVAMNETCRERQRAAISSASREVRRRWPSPASTTGRGTYDQRIDRPLPAPVEERGHAHRRVPLIAVIRTGPVSGSASPPPGRGPALVCDLLVRTRDPAFPPLAQETPRVLAAPLSLSSPSVAAPVATARLPAPASGRTPGPGSARGLGALSRTGRARHFGRDEERGRGTRSRGRSQPRRPQREGAHAQERSEGRHRRR</sequence>
<dbReference type="EMBL" id="FNST01000002">
    <property type="protein sequence ID" value="SED46062.1"/>
    <property type="molecule type" value="Genomic_DNA"/>
</dbReference>
<evidence type="ECO:0000313" key="3">
    <source>
        <dbReference type="Proteomes" id="UP000198609"/>
    </source>
</evidence>
<name>A0A1H5AV53_STRMJ</name>
<proteinExistence type="predicted"/>
<keyword evidence="3" id="KW-1185">Reference proteome</keyword>
<feature type="region of interest" description="Disordered" evidence="1">
    <location>
        <begin position="50"/>
        <end position="79"/>
    </location>
</feature>
<feature type="compositionally biased region" description="Basic and acidic residues" evidence="1">
    <location>
        <begin position="215"/>
        <end position="227"/>
    </location>
</feature>
<dbReference type="Proteomes" id="UP000198609">
    <property type="component" value="Unassembled WGS sequence"/>
</dbReference>
<accession>A0A1H5AV53</accession>
<reference evidence="3" key="1">
    <citation type="submission" date="2016-10" db="EMBL/GenBank/DDBJ databases">
        <authorList>
            <person name="Varghese N."/>
            <person name="Submissions S."/>
        </authorList>
    </citation>
    <scope>NUCLEOTIDE SEQUENCE [LARGE SCALE GENOMIC DNA]</scope>
    <source>
        <strain evidence="3">DSM 40318</strain>
    </source>
</reference>
<gene>
    <name evidence="2" type="ORF">SAMN04490356_8545</name>
</gene>
<evidence type="ECO:0000256" key="1">
    <source>
        <dbReference type="SAM" id="MobiDB-lite"/>
    </source>
</evidence>
<evidence type="ECO:0000313" key="2">
    <source>
        <dbReference type="EMBL" id="SED46062.1"/>
    </source>
</evidence>
<feature type="compositionally biased region" description="Basic residues" evidence="1">
    <location>
        <begin position="203"/>
        <end position="214"/>
    </location>
</feature>
<organism evidence="2 3">
    <name type="scientific">Streptomyces melanosporofaciens</name>
    <dbReference type="NCBI Taxonomy" id="67327"/>
    <lineage>
        <taxon>Bacteria</taxon>
        <taxon>Bacillati</taxon>
        <taxon>Actinomycetota</taxon>
        <taxon>Actinomycetes</taxon>
        <taxon>Kitasatosporales</taxon>
        <taxon>Streptomycetaceae</taxon>
        <taxon>Streptomyces</taxon>
        <taxon>Streptomyces violaceusniger group</taxon>
    </lineage>
</organism>
<feature type="region of interest" description="Disordered" evidence="1">
    <location>
        <begin position="164"/>
        <end position="233"/>
    </location>
</feature>